<feature type="region of interest" description="Disordered" evidence="1">
    <location>
        <begin position="1"/>
        <end position="52"/>
    </location>
</feature>
<dbReference type="EMBL" id="JADVNV010000006">
    <property type="protein sequence ID" value="MBJ9869497.1"/>
    <property type="molecule type" value="Genomic_DNA"/>
</dbReference>
<evidence type="ECO:0008006" key="4">
    <source>
        <dbReference type="Google" id="ProtNLM"/>
    </source>
</evidence>
<dbReference type="Proteomes" id="UP000807555">
    <property type="component" value="Unassembled WGS sequence"/>
</dbReference>
<name>A0AAW4EIA4_CITKO</name>
<dbReference type="AlphaFoldDB" id="A0AAW4EIA4"/>
<feature type="compositionally biased region" description="Low complexity" evidence="1">
    <location>
        <begin position="40"/>
        <end position="52"/>
    </location>
</feature>
<evidence type="ECO:0000313" key="3">
    <source>
        <dbReference type="Proteomes" id="UP000807555"/>
    </source>
</evidence>
<organism evidence="2 3">
    <name type="scientific">Citrobacter koseri</name>
    <name type="common">Citrobacter diversus</name>
    <dbReference type="NCBI Taxonomy" id="545"/>
    <lineage>
        <taxon>Bacteria</taxon>
        <taxon>Pseudomonadati</taxon>
        <taxon>Pseudomonadota</taxon>
        <taxon>Gammaproteobacteria</taxon>
        <taxon>Enterobacterales</taxon>
        <taxon>Enterobacteriaceae</taxon>
        <taxon>Citrobacter</taxon>
    </lineage>
</organism>
<gene>
    <name evidence="2" type="ORF">I5687_16220</name>
</gene>
<proteinExistence type="predicted"/>
<evidence type="ECO:0000256" key="1">
    <source>
        <dbReference type="SAM" id="MobiDB-lite"/>
    </source>
</evidence>
<protein>
    <recommendedName>
        <fullName evidence="4">Single-stranded DNA-binding protein</fullName>
    </recommendedName>
</protein>
<reference evidence="2" key="1">
    <citation type="submission" date="2020-11" db="EMBL/GenBank/DDBJ databases">
        <title>Enhanced detection system for hospital associated transmission using whole genome sequencing surveillance.</title>
        <authorList>
            <person name="Harrison L.H."/>
            <person name="Van Tyne D."/>
            <person name="Marsh J.W."/>
            <person name="Griffith M.P."/>
            <person name="Snyder D.J."/>
            <person name="Cooper V.S."/>
            <person name="Mustapha M."/>
        </authorList>
    </citation>
    <scope>NUCLEOTIDE SEQUENCE</scope>
    <source>
        <strain evidence="2">CB00014</strain>
    </source>
</reference>
<accession>A0AAW4EIA4</accession>
<comment type="caution">
    <text evidence="2">The sequence shown here is derived from an EMBL/GenBank/DDBJ whole genome shotgun (WGS) entry which is preliminary data.</text>
</comment>
<sequence>MSRGKFRKTARKIVAPPGNIAPCRPGKQSATGQFPPPVGPVSEAPPGDTGAY</sequence>
<feature type="compositionally biased region" description="Basic residues" evidence="1">
    <location>
        <begin position="1"/>
        <end position="11"/>
    </location>
</feature>
<evidence type="ECO:0000313" key="2">
    <source>
        <dbReference type="EMBL" id="MBJ9869497.1"/>
    </source>
</evidence>
<dbReference type="RefSeq" id="WP_155645612.1">
    <property type="nucleotide sequence ID" value="NZ_CP136824.1"/>
</dbReference>